<dbReference type="GO" id="GO:0032968">
    <property type="term" value="P:positive regulation of transcription elongation by RNA polymerase II"/>
    <property type="evidence" value="ECO:0007669"/>
    <property type="project" value="TreeGrafter"/>
</dbReference>
<dbReference type="AlphaFoldDB" id="A0A9W8BG30"/>
<evidence type="ECO:0000256" key="1">
    <source>
        <dbReference type="SAM" id="MobiDB-lite"/>
    </source>
</evidence>
<reference evidence="2" key="1">
    <citation type="submission" date="2022-07" db="EMBL/GenBank/DDBJ databases">
        <title>Phylogenomic reconstructions and comparative analyses of Kickxellomycotina fungi.</title>
        <authorList>
            <person name="Reynolds N.K."/>
            <person name="Stajich J.E."/>
            <person name="Barry K."/>
            <person name="Grigoriev I.V."/>
            <person name="Crous P."/>
            <person name="Smith M.E."/>
        </authorList>
    </citation>
    <scope>NUCLEOTIDE SEQUENCE</scope>
    <source>
        <strain evidence="2">IMI 214461</strain>
    </source>
</reference>
<sequence length="415" mass="44835">MSGLFGSDASGNESPLSPVASDRDSATPEPKGAAADGGGDALDELFGSSDEDVKMHESDGSAEGGTYTVQVPVLTARVAAVPVPRSDTGAFVLARLGNTLQLDPTPFSAASYEDPIKKENAEFVRFGDCAAVKPELALAVEGIISNTVRWRRGTGARRESNARLVRWSDGSTSVVIGGSEPETYGVAAEAGGKEQHVAVSHAREALMQSHARVTEQWVVRPTRQTAQTRAAVAFLMAGGRARAAGPKALLTRTDASSANPEAMYRQAMEEDEQRERQRRKEERARERLAARSLPQERRAAAYQSPPDDDSDDDAGAYDRAARRAPRLPLRPAPRRPRSVYVDEELDDFIDDDDDDPEVGPRDEFDSEDEEEELAARRLQSSKRSADADADARRAPASSAAKPRRLMVSDDDDSDA</sequence>
<feature type="compositionally biased region" description="Basic and acidic residues" evidence="1">
    <location>
        <begin position="273"/>
        <end position="299"/>
    </location>
</feature>
<evidence type="ECO:0000313" key="2">
    <source>
        <dbReference type="EMBL" id="KAJ2000717.1"/>
    </source>
</evidence>
<accession>A0A9W8BG30</accession>
<proteinExistence type="predicted"/>
<feature type="compositionally biased region" description="Acidic residues" evidence="1">
    <location>
        <begin position="306"/>
        <end position="315"/>
    </location>
</feature>
<name>A0A9W8BG30_9FUNG</name>
<feature type="compositionally biased region" description="Acidic residues" evidence="1">
    <location>
        <begin position="341"/>
        <end position="357"/>
    </location>
</feature>
<dbReference type="GO" id="GO:1990269">
    <property type="term" value="F:RNA polymerase II C-terminal domain phosphoserine binding"/>
    <property type="evidence" value="ECO:0007669"/>
    <property type="project" value="TreeGrafter"/>
</dbReference>
<dbReference type="GO" id="GO:0006368">
    <property type="term" value="P:transcription elongation by RNA polymerase II"/>
    <property type="evidence" value="ECO:0007669"/>
    <property type="project" value="InterPro"/>
</dbReference>
<feature type="region of interest" description="Disordered" evidence="1">
    <location>
        <begin position="246"/>
        <end position="415"/>
    </location>
</feature>
<dbReference type="Proteomes" id="UP001150907">
    <property type="component" value="Unassembled WGS sequence"/>
</dbReference>
<feature type="region of interest" description="Disordered" evidence="1">
    <location>
        <begin position="1"/>
        <end position="66"/>
    </location>
</feature>
<dbReference type="InterPro" id="IPR007149">
    <property type="entry name" value="Leo1"/>
</dbReference>
<comment type="caution">
    <text evidence="2">The sequence shown here is derived from an EMBL/GenBank/DDBJ whole genome shotgun (WGS) entry which is preliminary data.</text>
</comment>
<keyword evidence="3" id="KW-1185">Reference proteome</keyword>
<dbReference type="GO" id="GO:0016593">
    <property type="term" value="C:Cdc73/Paf1 complex"/>
    <property type="evidence" value="ECO:0007669"/>
    <property type="project" value="InterPro"/>
</dbReference>
<dbReference type="EMBL" id="JANBQF010000494">
    <property type="protein sequence ID" value="KAJ2000717.1"/>
    <property type="molecule type" value="Genomic_DNA"/>
</dbReference>
<protein>
    <submittedName>
        <fullName evidence="2">Paf1 complex component</fullName>
    </submittedName>
</protein>
<dbReference type="PANTHER" id="PTHR23146">
    <property type="entry name" value="LEO1 PROTEIN"/>
    <property type="match status" value="1"/>
</dbReference>
<dbReference type="Pfam" id="PF04004">
    <property type="entry name" value="Leo1"/>
    <property type="match status" value="1"/>
</dbReference>
<dbReference type="PANTHER" id="PTHR23146:SF0">
    <property type="entry name" value="RNA POLYMERASE-ASSOCIATED PROTEIN LEO1"/>
    <property type="match status" value="1"/>
</dbReference>
<organism evidence="2 3">
    <name type="scientific">Coemansia thaxteri</name>
    <dbReference type="NCBI Taxonomy" id="2663907"/>
    <lineage>
        <taxon>Eukaryota</taxon>
        <taxon>Fungi</taxon>
        <taxon>Fungi incertae sedis</taxon>
        <taxon>Zoopagomycota</taxon>
        <taxon>Kickxellomycotina</taxon>
        <taxon>Kickxellomycetes</taxon>
        <taxon>Kickxellales</taxon>
        <taxon>Kickxellaceae</taxon>
        <taxon>Coemansia</taxon>
    </lineage>
</organism>
<evidence type="ECO:0000313" key="3">
    <source>
        <dbReference type="Proteomes" id="UP001150907"/>
    </source>
</evidence>
<dbReference type="OrthoDB" id="20844at2759"/>
<gene>
    <name evidence="2" type="primary">LEO1</name>
    <name evidence="2" type="ORF">H4R26_004482</name>
</gene>
<feature type="compositionally biased region" description="Basic and acidic residues" evidence="1">
    <location>
        <begin position="383"/>
        <end position="393"/>
    </location>
</feature>